<feature type="compositionally biased region" description="Basic and acidic residues" evidence="1">
    <location>
        <begin position="158"/>
        <end position="172"/>
    </location>
</feature>
<sequence>MTIGQIALVIVAIAFAVLVVFLCMSLSKLSGLLDQAKDTVTRVNATLDIVTKDVDNLSIEVEGLLNKTNHLVDDLNGKLGKTDPLFQAIGDVGTSVSELNDSTKKMTSNLVSGVGGGLNRKKKPSTLGRFARAAHSLSKKGRGASPNKETEPSSSPLKEVDSTDHLVEHRSSLAEFTDQLPSTTAGEINLTKEND</sequence>
<dbReference type="RefSeq" id="WP_006907893.1">
    <property type="nucleotide sequence ID" value="NZ_CAUPDI010000010.1"/>
</dbReference>
<evidence type="ECO:0000256" key="2">
    <source>
        <dbReference type="SAM" id="Phobius"/>
    </source>
</evidence>
<evidence type="ECO:0000313" key="4">
    <source>
        <dbReference type="Proteomes" id="UP001229251"/>
    </source>
</evidence>
<organism evidence="3 4">
    <name type="scientific">Facklamia hominis</name>
    <dbReference type="NCBI Taxonomy" id="178214"/>
    <lineage>
        <taxon>Bacteria</taxon>
        <taxon>Bacillati</taxon>
        <taxon>Bacillota</taxon>
        <taxon>Bacilli</taxon>
        <taxon>Lactobacillales</taxon>
        <taxon>Aerococcaceae</taxon>
        <taxon>Facklamia</taxon>
    </lineage>
</organism>
<dbReference type="PANTHER" id="PTHR40070">
    <property type="entry name" value="UPF0478 PROTEIN YTXG"/>
    <property type="match status" value="1"/>
</dbReference>
<keyword evidence="2" id="KW-0472">Membrane</keyword>
<evidence type="ECO:0000256" key="1">
    <source>
        <dbReference type="SAM" id="MobiDB-lite"/>
    </source>
</evidence>
<reference evidence="3" key="1">
    <citation type="submission" date="2023-05" db="EMBL/GenBank/DDBJ databases">
        <title>Cataloging the Phylogenetic Diversity of Human Bladder Bacteria.</title>
        <authorList>
            <person name="Du J."/>
        </authorList>
    </citation>
    <scope>NUCLEOTIDE SEQUENCE</scope>
    <source>
        <strain evidence="3">UMB1231</strain>
    </source>
</reference>
<proteinExistence type="predicted"/>
<evidence type="ECO:0000313" key="3">
    <source>
        <dbReference type="EMBL" id="MDK7187429.1"/>
    </source>
</evidence>
<dbReference type="PANTHER" id="PTHR40070:SF1">
    <property type="entry name" value="UPF0478 PROTEIN YTXG"/>
    <property type="match status" value="1"/>
</dbReference>
<keyword evidence="2" id="KW-0812">Transmembrane</keyword>
<comment type="caution">
    <text evidence="3">The sequence shown here is derived from an EMBL/GenBank/DDBJ whole genome shotgun (WGS) entry which is preliminary data.</text>
</comment>
<accession>A0AAJ1V5T1</accession>
<dbReference type="AlphaFoldDB" id="A0AAJ1V5T1"/>
<feature type="transmembrane region" description="Helical" evidence="2">
    <location>
        <begin position="6"/>
        <end position="27"/>
    </location>
</feature>
<protein>
    <submittedName>
        <fullName evidence="3">DUF948 domain-containing protein</fullName>
    </submittedName>
</protein>
<dbReference type="EMBL" id="JASOOE010000009">
    <property type="protein sequence ID" value="MDK7187429.1"/>
    <property type="molecule type" value="Genomic_DNA"/>
</dbReference>
<dbReference type="Proteomes" id="UP001229251">
    <property type="component" value="Unassembled WGS sequence"/>
</dbReference>
<dbReference type="InterPro" id="IPR009293">
    <property type="entry name" value="UPF0478"/>
</dbReference>
<dbReference type="Pfam" id="PF06103">
    <property type="entry name" value="DUF948"/>
    <property type="match status" value="1"/>
</dbReference>
<feature type="region of interest" description="Disordered" evidence="1">
    <location>
        <begin position="134"/>
        <end position="195"/>
    </location>
</feature>
<gene>
    <name evidence="3" type="ORF">QP433_05495</name>
</gene>
<name>A0AAJ1V5T1_9LACT</name>
<keyword evidence="2" id="KW-1133">Transmembrane helix</keyword>